<keyword evidence="1" id="KW-0732">Signal</keyword>
<keyword evidence="4" id="KW-1185">Reference proteome</keyword>
<reference evidence="3 4" key="1">
    <citation type="submission" date="2023-11" db="EMBL/GenBank/DDBJ databases">
        <title>MicrobeMod: A computational toolkit for identifying prokaryotic methylation and restriction-modification with nanopore sequencing.</title>
        <authorList>
            <person name="Crits-Christoph A."/>
            <person name="Kang S.C."/>
            <person name="Lee H."/>
            <person name="Ostrov N."/>
        </authorList>
    </citation>
    <scope>NUCLEOTIDE SEQUENCE [LARGE SCALE GENOMIC DNA]</scope>
    <source>
        <strain evidence="3 4">ATCC 25935</strain>
    </source>
</reference>
<dbReference type="GeneID" id="43164712"/>
<dbReference type="PANTHER" id="PTHR43265:SF1">
    <property type="entry name" value="ESTERASE ESTD"/>
    <property type="match status" value="1"/>
</dbReference>
<organism evidence="3 4">
    <name type="scientific">Duganella zoogloeoides</name>
    <dbReference type="NCBI Taxonomy" id="75659"/>
    <lineage>
        <taxon>Bacteria</taxon>
        <taxon>Pseudomonadati</taxon>
        <taxon>Pseudomonadota</taxon>
        <taxon>Betaproteobacteria</taxon>
        <taxon>Burkholderiales</taxon>
        <taxon>Oxalobacteraceae</taxon>
        <taxon>Telluria group</taxon>
        <taxon>Duganella</taxon>
    </lineage>
</organism>
<accession>A0ABZ0Y0B4</accession>
<dbReference type="EMBL" id="CP140152">
    <property type="protein sequence ID" value="WQH05474.1"/>
    <property type="molecule type" value="Genomic_DNA"/>
</dbReference>
<feature type="signal peptide" evidence="1">
    <location>
        <begin position="1"/>
        <end position="37"/>
    </location>
</feature>
<evidence type="ECO:0000313" key="3">
    <source>
        <dbReference type="EMBL" id="WQH05474.1"/>
    </source>
</evidence>
<dbReference type="Pfam" id="PF12697">
    <property type="entry name" value="Abhydrolase_6"/>
    <property type="match status" value="1"/>
</dbReference>
<gene>
    <name evidence="3" type="ORF">SR858_03805</name>
</gene>
<feature type="chain" id="PRO_5047314130" evidence="1">
    <location>
        <begin position="38"/>
        <end position="345"/>
    </location>
</feature>
<feature type="domain" description="AB hydrolase-1" evidence="2">
    <location>
        <begin position="107"/>
        <end position="327"/>
    </location>
</feature>
<dbReference type="PROSITE" id="PS51257">
    <property type="entry name" value="PROKAR_LIPOPROTEIN"/>
    <property type="match status" value="1"/>
</dbReference>
<dbReference type="InterPro" id="IPR053145">
    <property type="entry name" value="AB_hydrolase_Est10"/>
</dbReference>
<dbReference type="Proteomes" id="UP001326110">
    <property type="component" value="Chromosome"/>
</dbReference>
<dbReference type="PANTHER" id="PTHR43265">
    <property type="entry name" value="ESTERASE ESTD"/>
    <property type="match status" value="1"/>
</dbReference>
<dbReference type="InterPro" id="IPR029058">
    <property type="entry name" value="AB_hydrolase_fold"/>
</dbReference>
<protein>
    <submittedName>
        <fullName evidence="3">Prolyl oligopeptidase family serine peptidase</fullName>
    </submittedName>
</protein>
<sequence length="345" mass="38029">MKYTVDKHFFKYCAQAACASVLLACTVLWGAASTATAAVKEEQFDFKTFSFARITLQDSDSAPVRYYLSKPAHKAPLVLYIQGSGCVAPFSGLGTPNRYSNIYSWIPLAADKRYAVMAVEKPFQSEEPQQGDPGSAVGCAGDFNRHFSYDTWLATLKQAVRHALARPDVDARRVLVIGMSEGAPMAAGLARELAEVTDVVLIAANGPTQLYDFAANIYRSNASDEDKLKQLQELDRTYGAIAADPTSTSKFAWGHPYLRWSSFFAQSTAENLAHSKARVYLASGMQDDSVPILSTEVLYAQLRTQGRDVTFRRIPLAGHQLVPAGRPVPEAQPEYDAFMAWFERR</sequence>
<dbReference type="SUPFAM" id="SSF53474">
    <property type="entry name" value="alpha/beta-Hydrolases"/>
    <property type="match status" value="1"/>
</dbReference>
<dbReference type="InterPro" id="IPR000073">
    <property type="entry name" value="AB_hydrolase_1"/>
</dbReference>
<dbReference type="Gene3D" id="3.40.50.1820">
    <property type="entry name" value="alpha/beta hydrolase"/>
    <property type="match status" value="1"/>
</dbReference>
<dbReference type="RefSeq" id="WP_019923069.1">
    <property type="nucleotide sequence ID" value="NZ_CP140152.1"/>
</dbReference>
<name>A0ABZ0Y0B4_9BURK</name>
<evidence type="ECO:0000313" key="4">
    <source>
        <dbReference type="Proteomes" id="UP001326110"/>
    </source>
</evidence>
<evidence type="ECO:0000259" key="2">
    <source>
        <dbReference type="Pfam" id="PF12697"/>
    </source>
</evidence>
<proteinExistence type="predicted"/>
<evidence type="ECO:0000256" key="1">
    <source>
        <dbReference type="SAM" id="SignalP"/>
    </source>
</evidence>